<evidence type="ECO:0000313" key="2">
    <source>
        <dbReference type="EMBL" id="SNR74645.1"/>
    </source>
</evidence>
<evidence type="ECO:0000256" key="1">
    <source>
        <dbReference type="SAM" id="MobiDB-lite"/>
    </source>
</evidence>
<dbReference type="RefSeq" id="WP_141134135.1">
    <property type="nucleotide sequence ID" value="NZ_FZNK01000019.1"/>
</dbReference>
<dbReference type="Proteomes" id="UP000198297">
    <property type="component" value="Unassembled WGS sequence"/>
</dbReference>
<accession>A0A238YU24</accession>
<reference evidence="2 3" key="1">
    <citation type="submission" date="2017-06" db="EMBL/GenBank/DDBJ databases">
        <authorList>
            <person name="Kim H.J."/>
            <person name="Triplett B.A."/>
        </authorList>
    </citation>
    <scope>NUCLEOTIDE SEQUENCE [LARGE SCALE GENOMIC DNA]</scope>
    <source>
        <strain evidence="2 3">DSM 19316</strain>
    </source>
</reference>
<dbReference type="AlphaFoldDB" id="A0A238YU24"/>
<organism evidence="2 3">
    <name type="scientific">Halorubrum ezzemoulense</name>
    <name type="common">Halorubrum chaoviator</name>
    <dbReference type="NCBI Taxonomy" id="337243"/>
    <lineage>
        <taxon>Archaea</taxon>
        <taxon>Methanobacteriati</taxon>
        <taxon>Methanobacteriota</taxon>
        <taxon>Stenosarchaea group</taxon>
        <taxon>Halobacteria</taxon>
        <taxon>Halobacteriales</taxon>
        <taxon>Haloferacaceae</taxon>
        <taxon>Halorubrum</taxon>
    </lineage>
</organism>
<feature type="region of interest" description="Disordered" evidence="1">
    <location>
        <begin position="17"/>
        <end position="89"/>
    </location>
</feature>
<sequence length="247" mass="27014">MNRRTVLATTSLALVPRLSSHSTSDTEETVDNPPSLRDLLPEVGELPSGWVPGSPTPPVIGRQDDITSSTVRGVRSRSHPRKDESVSPRYAERRFVTDSELPPEFGHIDVAVEVARPDDQEGSLNRSQAVEKLHEVTLAQKTKNWKLMSTAWAELGITPTDDWLRDQSTAAMSKPQCAVPAEIDLSTDKPRIALAVAIEPLSWGIVVVTETLLEQADSDPPDKLVEQVASHVADTVRGQPLPVEARQ</sequence>
<protein>
    <submittedName>
        <fullName evidence="2">Uncharacterized protein</fullName>
    </submittedName>
</protein>
<proteinExistence type="predicted"/>
<dbReference type="EMBL" id="FZNK01000019">
    <property type="protein sequence ID" value="SNR74645.1"/>
    <property type="molecule type" value="Genomic_DNA"/>
</dbReference>
<evidence type="ECO:0000313" key="3">
    <source>
        <dbReference type="Proteomes" id="UP000198297"/>
    </source>
</evidence>
<gene>
    <name evidence="2" type="ORF">SAMN06266787_11914</name>
</gene>
<name>A0A238YU24_HALEZ</name>